<evidence type="ECO:0000313" key="6">
    <source>
        <dbReference type="EMBL" id="KAG5561495.1"/>
    </source>
</evidence>
<evidence type="ECO:0000256" key="4">
    <source>
        <dbReference type="SAM" id="MobiDB-lite"/>
    </source>
</evidence>
<dbReference type="GO" id="GO:0006357">
    <property type="term" value="P:regulation of transcription by RNA polymerase II"/>
    <property type="evidence" value="ECO:0007669"/>
    <property type="project" value="TreeGrafter"/>
</dbReference>
<organism evidence="6 7">
    <name type="scientific">Rhododendron griersonianum</name>
    <dbReference type="NCBI Taxonomy" id="479676"/>
    <lineage>
        <taxon>Eukaryota</taxon>
        <taxon>Viridiplantae</taxon>
        <taxon>Streptophyta</taxon>
        <taxon>Embryophyta</taxon>
        <taxon>Tracheophyta</taxon>
        <taxon>Spermatophyta</taxon>
        <taxon>Magnoliopsida</taxon>
        <taxon>eudicotyledons</taxon>
        <taxon>Gunneridae</taxon>
        <taxon>Pentapetalae</taxon>
        <taxon>asterids</taxon>
        <taxon>Ericales</taxon>
        <taxon>Ericaceae</taxon>
        <taxon>Ericoideae</taxon>
        <taxon>Rhodoreae</taxon>
        <taxon>Rhododendron</taxon>
    </lineage>
</organism>
<feature type="compositionally biased region" description="Basic residues" evidence="4">
    <location>
        <begin position="73"/>
        <end position="83"/>
    </location>
</feature>
<evidence type="ECO:0000256" key="2">
    <source>
        <dbReference type="ARBA" id="ARBA00022771"/>
    </source>
</evidence>
<dbReference type="Proteomes" id="UP000823749">
    <property type="component" value="Chromosome 2"/>
</dbReference>
<dbReference type="GO" id="GO:0005634">
    <property type="term" value="C:nucleus"/>
    <property type="evidence" value="ECO:0007669"/>
    <property type="project" value="TreeGrafter"/>
</dbReference>
<dbReference type="AlphaFoldDB" id="A0AAV6L9X8"/>
<comment type="caution">
    <text evidence="6">The sequence shown here is derived from an EMBL/GenBank/DDBJ whole genome shotgun (WGS) entry which is preliminary data.</text>
</comment>
<keyword evidence="2" id="KW-0863">Zinc-finger</keyword>
<dbReference type="InterPro" id="IPR053031">
    <property type="entry name" value="Cuticle_assoc_protein"/>
</dbReference>
<keyword evidence="1" id="KW-0479">Metal-binding</keyword>
<evidence type="ECO:0000313" key="7">
    <source>
        <dbReference type="Proteomes" id="UP000823749"/>
    </source>
</evidence>
<proteinExistence type="predicted"/>
<dbReference type="InterPro" id="IPR003656">
    <property type="entry name" value="Znf_BED"/>
</dbReference>
<evidence type="ECO:0000256" key="1">
    <source>
        <dbReference type="ARBA" id="ARBA00022723"/>
    </source>
</evidence>
<accession>A0AAV6L9X8</accession>
<dbReference type="GO" id="GO:1990837">
    <property type="term" value="F:sequence-specific double-stranded DNA binding"/>
    <property type="evidence" value="ECO:0007669"/>
    <property type="project" value="TreeGrafter"/>
</dbReference>
<protein>
    <recommendedName>
        <fullName evidence="5">BED-type domain-containing protein</fullName>
    </recommendedName>
</protein>
<dbReference type="PANTHER" id="PTHR34396:SF27">
    <property type="entry name" value="OS08G0208700 PROTEIN"/>
    <property type="match status" value="1"/>
</dbReference>
<dbReference type="PANTHER" id="PTHR34396">
    <property type="entry name" value="OS03G0264950 PROTEIN-RELATED"/>
    <property type="match status" value="1"/>
</dbReference>
<reference evidence="6" key="1">
    <citation type="submission" date="2020-08" db="EMBL/GenBank/DDBJ databases">
        <title>Plant Genome Project.</title>
        <authorList>
            <person name="Zhang R.-G."/>
        </authorList>
    </citation>
    <scope>NUCLEOTIDE SEQUENCE</scope>
    <source>
        <strain evidence="6">WSP0</strain>
        <tissue evidence="6">Leaf</tissue>
    </source>
</reference>
<dbReference type="EMBL" id="JACTNZ010000002">
    <property type="protein sequence ID" value="KAG5561495.1"/>
    <property type="molecule type" value="Genomic_DNA"/>
</dbReference>
<sequence>MTSSSAGCLSSSVNDEERPAIREAIWLAVSHSVQCIHSGHSHSHTQMDDSGVTGIGNNVDNEPITVDEQSPKRSPKCSPKRRANQSEVRDHFEKLEKVPRQKQKAVYNHCGQIYTCDSNTNGTSSMKTHMKLLCRQYEFSQFNLKKNPGKRQKNPSV</sequence>
<dbReference type="GO" id="GO:0008270">
    <property type="term" value="F:zinc ion binding"/>
    <property type="evidence" value="ECO:0007669"/>
    <property type="project" value="UniProtKB-KW"/>
</dbReference>
<feature type="region of interest" description="Disordered" evidence="4">
    <location>
        <begin position="39"/>
        <end position="89"/>
    </location>
</feature>
<gene>
    <name evidence="6" type="ORF">RHGRI_004517</name>
</gene>
<dbReference type="Pfam" id="PF02892">
    <property type="entry name" value="zf-BED"/>
    <property type="match status" value="1"/>
</dbReference>
<name>A0AAV6L9X8_9ERIC</name>
<keyword evidence="7" id="KW-1185">Reference proteome</keyword>
<evidence type="ECO:0000256" key="3">
    <source>
        <dbReference type="ARBA" id="ARBA00022833"/>
    </source>
</evidence>
<feature type="domain" description="BED-type" evidence="5">
    <location>
        <begin position="86"/>
        <end position="131"/>
    </location>
</feature>
<evidence type="ECO:0000259" key="5">
    <source>
        <dbReference type="Pfam" id="PF02892"/>
    </source>
</evidence>
<dbReference type="SMART" id="SM00614">
    <property type="entry name" value="ZnF_BED"/>
    <property type="match status" value="1"/>
</dbReference>
<keyword evidence="3" id="KW-0862">Zinc</keyword>